<evidence type="ECO:0000313" key="2">
    <source>
        <dbReference type="Proteomes" id="UP001202328"/>
    </source>
</evidence>
<protein>
    <submittedName>
        <fullName evidence="1">Uncharacterized protein</fullName>
    </submittedName>
</protein>
<organism evidence="1 2">
    <name type="scientific">Papaver atlanticum</name>
    <dbReference type="NCBI Taxonomy" id="357466"/>
    <lineage>
        <taxon>Eukaryota</taxon>
        <taxon>Viridiplantae</taxon>
        <taxon>Streptophyta</taxon>
        <taxon>Embryophyta</taxon>
        <taxon>Tracheophyta</taxon>
        <taxon>Spermatophyta</taxon>
        <taxon>Magnoliopsida</taxon>
        <taxon>Ranunculales</taxon>
        <taxon>Papaveraceae</taxon>
        <taxon>Papaveroideae</taxon>
        <taxon>Papaver</taxon>
    </lineage>
</organism>
<sequence>MMACTLAWSSKVCELGLLNYKAKYVFDLLTKQGFDAIVLVEAPKEALPLDCRPSFGTAWLTKDKFKVNETYNCKYTPGISDVDIFPKNLFNCQAKHPSTFDMIRSYSSLEDHRFLVHHQGEH</sequence>
<reference evidence="1" key="1">
    <citation type="submission" date="2022-04" db="EMBL/GenBank/DDBJ databases">
        <title>A functionally conserved STORR gene fusion in Papaver species that diverged 16.8 million years ago.</title>
        <authorList>
            <person name="Catania T."/>
        </authorList>
    </citation>
    <scope>NUCLEOTIDE SEQUENCE</scope>
    <source>
        <strain evidence="1">S-188037</strain>
    </source>
</reference>
<name>A0AAD4SE87_9MAGN</name>
<evidence type="ECO:0000313" key="1">
    <source>
        <dbReference type="EMBL" id="KAI3900010.1"/>
    </source>
</evidence>
<dbReference type="AlphaFoldDB" id="A0AAD4SE87"/>
<dbReference type="PANTHER" id="PTHR36779:SF1">
    <property type="entry name" value="OS04G0600400 PROTEIN"/>
    <property type="match status" value="1"/>
</dbReference>
<dbReference type="PANTHER" id="PTHR36779">
    <property type="entry name" value="OSJNBA0083N12.13 PROTEIN"/>
    <property type="match status" value="1"/>
</dbReference>
<gene>
    <name evidence="1" type="ORF">MKW98_000910</name>
</gene>
<comment type="caution">
    <text evidence="1">The sequence shown here is derived from an EMBL/GenBank/DDBJ whole genome shotgun (WGS) entry which is preliminary data.</text>
</comment>
<dbReference type="Proteomes" id="UP001202328">
    <property type="component" value="Unassembled WGS sequence"/>
</dbReference>
<proteinExistence type="predicted"/>
<dbReference type="EMBL" id="JAJJMB010011750">
    <property type="protein sequence ID" value="KAI3900010.1"/>
    <property type="molecule type" value="Genomic_DNA"/>
</dbReference>
<accession>A0AAD4SE87</accession>
<keyword evidence="2" id="KW-1185">Reference proteome</keyword>